<evidence type="ECO:0000313" key="2">
    <source>
        <dbReference type="Proteomes" id="UP000887159"/>
    </source>
</evidence>
<keyword evidence="2" id="KW-1185">Reference proteome</keyword>
<organism evidence="1 2">
    <name type="scientific">Trichonephila clavipes</name>
    <name type="common">Golden silk orbweaver</name>
    <name type="synonym">Nephila clavipes</name>
    <dbReference type="NCBI Taxonomy" id="2585209"/>
    <lineage>
        <taxon>Eukaryota</taxon>
        <taxon>Metazoa</taxon>
        <taxon>Ecdysozoa</taxon>
        <taxon>Arthropoda</taxon>
        <taxon>Chelicerata</taxon>
        <taxon>Arachnida</taxon>
        <taxon>Araneae</taxon>
        <taxon>Araneomorphae</taxon>
        <taxon>Entelegynae</taxon>
        <taxon>Araneoidea</taxon>
        <taxon>Nephilidae</taxon>
        <taxon>Trichonephila</taxon>
    </lineage>
</organism>
<protein>
    <submittedName>
        <fullName evidence="1">Uncharacterized protein</fullName>
    </submittedName>
</protein>
<reference evidence="1" key="1">
    <citation type="submission" date="2020-08" db="EMBL/GenBank/DDBJ databases">
        <title>Multicomponent nature underlies the extraordinary mechanical properties of spider dragline silk.</title>
        <authorList>
            <person name="Kono N."/>
            <person name="Nakamura H."/>
            <person name="Mori M."/>
            <person name="Yoshida Y."/>
            <person name="Ohtoshi R."/>
            <person name="Malay A.D."/>
            <person name="Moran D.A.P."/>
            <person name="Tomita M."/>
            <person name="Numata K."/>
            <person name="Arakawa K."/>
        </authorList>
    </citation>
    <scope>NUCLEOTIDE SEQUENCE</scope>
</reference>
<sequence>MQLQTDIEAPNSRRNKFTLKFWEKARRVDCRYWNEYRYATQRLKTQTSLLSHAELLKKFQLPLLITHCAPMQYFSTVVPVISKEQARTLTSEVELQTLSLCYYDRPPRGILLRQYLVIFPSPY</sequence>
<evidence type="ECO:0000313" key="1">
    <source>
        <dbReference type="EMBL" id="GFY01983.1"/>
    </source>
</evidence>
<proteinExistence type="predicted"/>
<dbReference type="EMBL" id="BMAU01021232">
    <property type="protein sequence ID" value="GFY01983.1"/>
    <property type="molecule type" value="Genomic_DNA"/>
</dbReference>
<name>A0A8X6S7N3_TRICX</name>
<gene>
    <name evidence="1" type="ORF">TNCV_5098441</name>
</gene>
<accession>A0A8X6S7N3</accession>
<comment type="caution">
    <text evidence="1">The sequence shown here is derived from an EMBL/GenBank/DDBJ whole genome shotgun (WGS) entry which is preliminary data.</text>
</comment>
<dbReference type="Proteomes" id="UP000887159">
    <property type="component" value="Unassembled WGS sequence"/>
</dbReference>
<dbReference type="AlphaFoldDB" id="A0A8X6S7N3"/>